<dbReference type="Proteomes" id="UP000799291">
    <property type="component" value="Unassembled WGS sequence"/>
</dbReference>
<keyword evidence="2" id="KW-1185">Reference proteome</keyword>
<accession>A0A6G1ITW4</accession>
<evidence type="ECO:0000313" key="1">
    <source>
        <dbReference type="EMBL" id="KAF2681393.1"/>
    </source>
</evidence>
<name>A0A6G1ITW4_9PLEO</name>
<gene>
    <name evidence="1" type="ORF">K458DRAFT_80052</name>
</gene>
<dbReference type="EMBL" id="MU005591">
    <property type="protein sequence ID" value="KAF2681393.1"/>
    <property type="molecule type" value="Genomic_DNA"/>
</dbReference>
<dbReference type="AlphaFoldDB" id="A0A6G1ITW4"/>
<organism evidence="1 2">
    <name type="scientific">Lentithecium fluviatile CBS 122367</name>
    <dbReference type="NCBI Taxonomy" id="1168545"/>
    <lineage>
        <taxon>Eukaryota</taxon>
        <taxon>Fungi</taxon>
        <taxon>Dikarya</taxon>
        <taxon>Ascomycota</taxon>
        <taxon>Pezizomycotina</taxon>
        <taxon>Dothideomycetes</taxon>
        <taxon>Pleosporomycetidae</taxon>
        <taxon>Pleosporales</taxon>
        <taxon>Massarineae</taxon>
        <taxon>Lentitheciaceae</taxon>
        <taxon>Lentithecium</taxon>
    </lineage>
</organism>
<protein>
    <submittedName>
        <fullName evidence="1">Uncharacterized protein</fullName>
    </submittedName>
</protein>
<evidence type="ECO:0000313" key="2">
    <source>
        <dbReference type="Proteomes" id="UP000799291"/>
    </source>
</evidence>
<reference evidence="1" key="1">
    <citation type="journal article" date="2020" name="Stud. Mycol.">
        <title>101 Dothideomycetes genomes: a test case for predicting lifestyles and emergence of pathogens.</title>
        <authorList>
            <person name="Haridas S."/>
            <person name="Albert R."/>
            <person name="Binder M."/>
            <person name="Bloem J."/>
            <person name="Labutti K."/>
            <person name="Salamov A."/>
            <person name="Andreopoulos B."/>
            <person name="Baker S."/>
            <person name="Barry K."/>
            <person name="Bills G."/>
            <person name="Bluhm B."/>
            <person name="Cannon C."/>
            <person name="Castanera R."/>
            <person name="Culley D."/>
            <person name="Daum C."/>
            <person name="Ezra D."/>
            <person name="Gonzalez J."/>
            <person name="Henrissat B."/>
            <person name="Kuo A."/>
            <person name="Liang C."/>
            <person name="Lipzen A."/>
            <person name="Lutzoni F."/>
            <person name="Magnuson J."/>
            <person name="Mondo S."/>
            <person name="Nolan M."/>
            <person name="Ohm R."/>
            <person name="Pangilinan J."/>
            <person name="Park H.-J."/>
            <person name="Ramirez L."/>
            <person name="Alfaro M."/>
            <person name="Sun H."/>
            <person name="Tritt A."/>
            <person name="Yoshinaga Y."/>
            <person name="Zwiers L.-H."/>
            <person name="Turgeon B."/>
            <person name="Goodwin S."/>
            <person name="Spatafora J."/>
            <person name="Crous P."/>
            <person name="Grigoriev I."/>
        </authorList>
    </citation>
    <scope>NUCLEOTIDE SEQUENCE</scope>
    <source>
        <strain evidence="1">CBS 122367</strain>
    </source>
</reference>
<proteinExistence type="predicted"/>
<sequence length="125" mass="14294">MMRLKALQTYLGSSFAFIGSVSSLRDIHDEKDEPHDDPGQHNYRKHYGAKEVDSLPCRSFWVTCKVVDVIDWIMRIGCMVRCVADNGCVPLARDFATDLMESHIETGNISENCVQCAYYERKDKN</sequence>